<evidence type="ECO:0000256" key="2">
    <source>
        <dbReference type="SAM" id="Phobius"/>
    </source>
</evidence>
<dbReference type="eggNOG" id="ENOG502T0FP">
    <property type="taxonomic scope" value="Eukaryota"/>
</dbReference>
<evidence type="ECO:0000256" key="1">
    <source>
        <dbReference type="SAM" id="MobiDB-lite"/>
    </source>
</evidence>
<keyword evidence="2" id="KW-0812">Transmembrane</keyword>
<sequence>MTEAVLLPLRFLAQFEAIWYFLGAAVLVGAFFGIALHFVGRVLTVVIPDREPLPKDTAPTGHDAVSYRAARREKKQKDFAKQQRLATQARLMASQPLLQEAVREARHHITVPAPASSTSSPLSPGTQRHALLRETILEHTDEEDDDSIF</sequence>
<dbReference type="Proteomes" id="UP000030752">
    <property type="component" value="Unassembled WGS sequence"/>
</dbReference>
<dbReference type="RefSeq" id="XP_008712267.1">
    <property type="nucleotide sequence ID" value="XM_008714045.1"/>
</dbReference>
<dbReference type="HOGENOM" id="CLU_118668_0_0_1"/>
<proteinExistence type="predicted"/>
<dbReference type="OrthoDB" id="4502894at2759"/>
<organism evidence="3 4">
    <name type="scientific">Cyphellophora europaea (strain CBS 101466)</name>
    <name type="common">Phialophora europaea</name>
    <dbReference type="NCBI Taxonomy" id="1220924"/>
    <lineage>
        <taxon>Eukaryota</taxon>
        <taxon>Fungi</taxon>
        <taxon>Dikarya</taxon>
        <taxon>Ascomycota</taxon>
        <taxon>Pezizomycotina</taxon>
        <taxon>Eurotiomycetes</taxon>
        <taxon>Chaetothyriomycetidae</taxon>
        <taxon>Chaetothyriales</taxon>
        <taxon>Cyphellophoraceae</taxon>
        <taxon>Cyphellophora</taxon>
    </lineage>
</organism>
<dbReference type="GeneID" id="19976710"/>
<keyword evidence="2" id="KW-0472">Membrane</keyword>
<protein>
    <submittedName>
        <fullName evidence="3">Uncharacterized protein</fullName>
    </submittedName>
</protein>
<evidence type="ECO:0000313" key="4">
    <source>
        <dbReference type="Proteomes" id="UP000030752"/>
    </source>
</evidence>
<dbReference type="AlphaFoldDB" id="W2SC94"/>
<evidence type="ECO:0000313" key="3">
    <source>
        <dbReference type="EMBL" id="ETN45539.1"/>
    </source>
</evidence>
<keyword evidence="2" id="KW-1133">Transmembrane helix</keyword>
<keyword evidence="4" id="KW-1185">Reference proteome</keyword>
<reference evidence="3 4" key="1">
    <citation type="submission" date="2013-03" db="EMBL/GenBank/DDBJ databases">
        <title>The Genome Sequence of Phialophora europaea CBS 101466.</title>
        <authorList>
            <consortium name="The Broad Institute Genomics Platform"/>
            <person name="Cuomo C."/>
            <person name="de Hoog S."/>
            <person name="Gorbushina A."/>
            <person name="Walker B."/>
            <person name="Young S.K."/>
            <person name="Zeng Q."/>
            <person name="Gargeya S."/>
            <person name="Fitzgerald M."/>
            <person name="Haas B."/>
            <person name="Abouelleil A."/>
            <person name="Allen A.W."/>
            <person name="Alvarado L."/>
            <person name="Arachchi H.M."/>
            <person name="Berlin A.M."/>
            <person name="Chapman S.B."/>
            <person name="Gainer-Dewar J."/>
            <person name="Goldberg J."/>
            <person name="Griggs A."/>
            <person name="Gujja S."/>
            <person name="Hansen M."/>
            <person name="Howarth C."/>
            <person name="Imamovic A."/>
            <person name="Ireland A."/>
            <person name="Larimer J."/>
            <person name="McCowan C."/>
            <person name="Murphy C."/>
            <person name="Pearson M."/>
            <person name="Poon T.W."/>
            <person name="Priest M."/>
            <person name="Roberts A."/>
            <person name="Saif S."/>
            <person name="Shea T."/>
            <person name="Sisk P."/>
            <person name="Sykes S."/>
            <person name="Wortman J."/>
            <person name="Nusbaum C."/>
            <person name="Birren B."/>
        </authorList>
    </citation>
    <scope>NUCLEOTIDE SEQUENCE [LARGE SCALE GENOMIC DNA]</scope>
    <source>
        <strain evidence="3 4">CBS 101466</strain>
    </source>
</reference>
<accession>W2SC94</accession>
<dbReference type="VEuPathDB" id="FungiDB:HMPREF1541_09371"/>
<feature type="region of interest" description="Disordered" evidence="1">
    <location>
        <begin position="52"/>
        <end position="79"/>
    </location>
</feature>
<dbReference type="EMBL" id="KB822712">
    <property type="protein sequence ID" value="ETN45539.1"/>
    <property type="molecule type" value="Genomic_DNA"/>
</dbReference>
<feature type="region of interest" description="Disordered" evidence="1">
    <location>
        <begin position="108"/>
        <end position="128"/>
    </location>
</feature>
<dbReference type="InParanoid" id="W2SC94"/>
<feature type="compositionally biased region" description="Low complexity" evidence="1">
    <location>
        <begin position="112"/>
        <end position="124"/>
    </location>
</feature>
<gene>
    <name evidence="3" type="ORF">HMPREF1541_09371</name>
</gene>
<feature type="transmembrane region" description="Helical" evidence="2">
    <location>
        <begin position="17"/>
        <end position="40"/>
    </location>
</feature>
<name>W2SC94_CYPE1</name>